<evidence type="ECO:0000256" key="9">
    <source>
        <dbReference type="ARBA" id="ARBA00061312"/>
    </source>
</evidence>
<organism evidence="11 12">
    <name type="scientific">Lachancea meyersii CBS 8951</name>
    <dbReference type="NCBI Taxonomy" id="1266667"/>
    <lineage>
        <taxon>Eukaryota</taxon>
        <taxon>Fungi</taxon>
        <taxon>Dikarya</taxon>
        <taxon>Ascomycota</taxon>
        <taxon>Saccharomycotina</taxon>
        <taxon>Saccharomycetes</taxon>
        <taxon>Saccharomycetales</taxon>
        <taxon>Saccharomycetaceae</taxon>
        <taxon>Lachancea</taxon>
    </lineage>
</organism>
<evidence type="ECO:0000256" key="6">
    <source>
        <dbReference type="ARBA" id="ARBA00022777"/>
    </source>
</evidence>
<feature type="domain" description="Zeta toxin" evidence="10">
    <location>
        <begin position="26"/>
        <end position="88"/>
    </location>
</feature>
<dbReference type="Proteomes" id="UP000191144">
    <property type="component" value="Chromosome C"/>
</dbReference>
<protein>
    <submittedName>
        <fullName evidence="11">LAME_0C01420g1_1</fullName>
    </submittedName>
</protein>
<dbReference type="FunFam" id="3.40.50.300:FF:001691">
    <property type="entry name" value="Probable ATP-dependent kinase TDA10"/>
    <property type="match status" value="1"/>
</dbReference>
<comment type="similarity">
    <text evidence="9">Belongs to the GLYK kinase family.</text>
</comment>
<evidence type="ECO:0000313" key="12">
    <source>
        <dbReference type="Proteomes" id="UP000191144"/>
    </source>
</evidence>
<keyword evidence="12" id="KW-1185">Reference proteome</keyword>
<dbReference type="GO" id="GO:0005634">
    <property type="term" value="C:nucleus"/>
    <property type="evidence" value="ECO:0007669"/>
    <property type="project" value="UniProtKB-SubCell"/>
</dbReference>
<sequence>MPALIVAQEATDFVLKSYERHVDDPKANAHGVRKPLIVFISGPQGSGKTFSSKGVKRLLQNAKPELKVVVVSIDDFYLTHEDQQAIAKSFPDNAMLQGRGLPGTHDMVLLQDFMHQLRENAGSTHVPAYDKSRFGGEGDRVDLSQEVNLPVDIVIMEGWFLGFESVPTEKLAVMRNDAFSRRGQILQAHPLEDYAGINASLKKYADLLWDNANICSVGVVIAADVENIYTWRQEQETELIEKTGQGMSNEQVRAFILRYMPCYEIFYTTLKASGQLGNRGTLVVSIDKQRAVVGIEQR</sequence>
<accession>A0A1G4IZ80</accession>
<dbReference type="InterPro" id="IPR010488">
    <property type="entry name" value="Zeta_toxin_domain"/>
</dbReference>
<comment type="subcellular location">
    <subcellularLocation>
        <location evidence="2">Cytoplasm</location>
    </subcellularLocation>
    <subcellularLocation>
        <location evidence="1">Nucleus</location>
    </subcellularLocation>
</comment>
<proteinExistence type="inferred from homology"/>
<evidence type="ECO:0000256" key="2">
    <source>
        <dbReference type="ARBA" id="ARBA00004496"/>
    </source>
</evidence>
<dbReference type="Pfam" id="PF06414">
    <property type="entry name" value="Zeta_toxin"/>
    <property type="match status" value="1"/>
</dbReference>
<gene>
    <name evidence="11" type="ORF">LAME_0C01420G</name>
</gene>
<evidence type="ECO:0000256" key="1">
    <source>
        <dbReference type="ARBA" id="ARBA00004123"/>
    </source>
</evidence>
<dbReference type="PANTHER" id="PTHR10285">
    <property type="entry name" value="URIDINE KINASE"/>
    <property type="match status" value="1"/>
</dbReference>
<evidence type="ECO:0000259" key="10">
    <source>
        <dbReference type="Pfam" id="PF06414"/>
    </source>
</evidence>
<dbReference type="GO" id="GO:0005524">
    <property type="term" value="F:ATP binding"/>
    <property type="evidence" value="ECO:0007669"/>
    <property type="project" value="UniProtKB-KW"/>
</dbReference>
<dbReference type="GO" id="GO:0005737">
    <property type="term" value="C:cytoplasm"/>
    <property type="evidence" value="ECO:0007669"/>
    <property type="project" value="UniProtKB-SubCell"/>
</dbReference>
<keyword evidence="3" id="KW-0963">Cytoplasm</keyword>
<dbReference type="GO" id="GO:0016301">
    <property type="term" value="F:kinase activity"/>
    <property type="evidence" value="ECO:0007669"/>
    <property type="project" value="UniProtKB-KW"/>
</dbReference>
<keyword evidence="4" id="KW-0808">Transferase</keyword>
<evidence type="ECO:0000256" key="7">
    <source>
        <dbReference type="ARBA" id="ARBA00022840"/>
    </source>
</evidence>
<dbReference type="Gene3D" id="3.40.50.300">
    <property type="entry name" value="P-loop containing nucleotide triphosphate hydrolases"/>
    <property type="match status" value="1"/>
</dbReference>
<keyword evidence="5" id="KW-0547">Nucleotide-binding</keyword>
<keyword evidence="8" id="KW-0539">Nucleus</keyword>
<dbReference type="EMBL" id="LT598479">
    <property type="protein sequence ID" value="SCU82493.1"/>
    <property type="molecule type" value="Genomic_DNA"/>
</dbReference>
<name>A0A1G4IZ80_9SACH</name>
<dbReference type="InterPro" id="IPR027417">
    <property type="entry name" value="P-loop_NTPase"/>
</dbReference>
<evidence type="ECO:0000256" key="8">
    <source>
        <dbReference type="ARBA" id="ARBA00023242"/>
    </source>
</evidence>
<evidence type="ECO:0000256" key="5">
    <source>
        <dbReference type="ARBA" id="ARBA00022741"/>
    </source>
</evidence>
<keyword evidence="7" id="KW-0067">ATP-binding</keyword>
<dbReference type="SUPFAM" id="SSF52540">
    <property type="entry name" value="P-loop containing nucleoside triphosphate hydrolases"/>
    <property type="match status" value="1"/>
</dbReference>
<reference evidence="12" key="1">
    <citation type="submission" date="2016-03" db="EMBL/GenBank/DDBJ databases">
        <authorList>
            <person name="Devillers Hugo."/>
        </authorList>
    </citation>
    <scope>NUCLEOTIDE SEQUENCE [LARGE SCALE GENOMIC DNA]</scope>
</reference>
<keyword evidence="6" id="KW-0418">Kinase</keyword>
<dbReference type="AlphaFoldDB" id="A0A1G4IZ80"/>
<dbReference type="OrthoDB" id="347435at2759"/>
<evidence type="ECO:0000256" key="4">
    <source>
        <dbReference type="ARBA" id="ARBA00022679"/>
    </source>
</evidence>
<evidence type="ECO:0000256" key="3">
    <source>
        <dbReference type="ARBA" id="ARBA00022490"/>
    </source>
</evidence>
<evidence type="ECO:0000313" key="11">
    <source>
        <dbReference type="EMBL" id="SCU82493.1"/>
    </source>
</evidence>